<evidence type="ECO:0000313" key="3">
    <source>
        <dbReference type="Proteomes" id="UP000828390"/>
    </source>
</evidence>
<comment type="caution">
    <text evidence="2">The sequence shown here is derived from an EMBL/GenBank/DDBJ whole genome shotgun (WGS) entry which is preliminary data.</text>
</comment>
<accession>A0A9D4D497</accession>
<keyword evidence="3" id="KW-1185">Reference proteome</keyword>
<dbReference type="EMBL" id="JAIWYP010000011">
    <property type="protein sequence ID" value="KAH3737661.1"/>
    <property type="molecule type" value="Genomic_DNA"/>
</dbReference>
<feature type="region of interest" description="Disordered" evidence="1">
    <location>
        <begin position="70"/>
        <end position="95"/>
    </location>
</feature>
<reference evidence="2" key="1">
    <citation type="journal article" date="2019" name="bioRxiv">
        <title>The Genome of the Zebra Mussel, Dreissena polymorpha: A Resource for Invasive Species Research.</title>
        <authorList>
            <person name="McCartney M.A."/>
            <person name="Auch B."/>
            <person name="Kono T."/>
            <person name="Mallez S."/>
            <person name="Zhang Y."/>
            <person name="Obille A."/>
            <person name="Becker A."/>
            <person name="Abrahante J.E."/>
            <person name="Garbe J."/>
            <person name="Badalamenti J.P."/>
            <person name="Herman A."/>
            <person name="Mangelson H."/>
            <person name="Liachko I."/>
            <person name="Sullivan S."/>
            <person name="Sone E.D."/>
            <person name="Koren S."/>
            <person name="Silverstein K.A.T."/>
            <person name="Beckman K.B."/>
            <person name="Gohl D.M."/>
        </authorList>
    </citation>
    <scope>NUCLEOTIDE SEQUENCE</scope>
    <source>
        <strain evidence="2">Duluth1</strain>
        <tissue evidence="2">Whole animal</tissue>
    </source>
</reference>
<evidence type="ECO:0000256" key="1">
    <source>
        <dbReference type="SAM" id="MobiDB-lite"/>
    </source>
</evidence>
<evidence type="ECO:0000313" key="2">
    <source>
        <dbReference type="EMBL" id="KAH3737661.1"/>
    </source>
</evidence>
<dbReference type="AlphaFoldDB" id="A0A9D4D497"/>
<organism evidence="2 3">
    <name type="scientific">Dreissena polymorpha</name>
    <name type="common">Zebra mussel</name>
    <name type="synonym">Mytilus polymorpha</name>
    <dbReference type="NCBI Taxonomy" id="45954"/>
    <lineage>
        <taxon>Eukaryota</taxon>
        <taxon>Metazoa</taxon>
        <taxon>Spiralia</taxon>
        <taxon>Lophotrochozoa</taxon>
        <taxon>Mollusca</taxon>
        <taxon>Bivalvia</taxon>
        <taxon>Autobranchia</taxon>
        <taxon>Heteroconchia</taxon>
        <taxon>Euheterodonta</taxon>
        <taxon>Imparidentia</taxon>
        <taxon>Neoheterodontei</taxon>
        <taxon>Myida</taxon>
        <taxon>Dreissenoidea</taxon>
        <taxon>Dreissenidae</taxon>
        <taxon>Dreissena</taxon>
    </lineage>
</organism>
<proteinExistence type="predicted"/>
<reference evidence="2" key="2">
    <citation type="submission" date="2020-11" db="EMBL/GenBank/DDBJ databases">
        <authorList>
            <person name="McCartney M.A."/>
            <person name="Auch B."/>
            <person name="Kono T."/>
            <person name="Mallez S."/>
            <person name="Becker A."/>
            <person name="Gohl D.M."/>
            <person name="Silverstein K.A.T."/>
            <person name="Koren S."/>
            <person name="Bechman K.B."/>
            <person name="Herman A."/>
            <person name="Abrahante J.E."/>
            <person name="Garbe J."/>
        </authorList>
    </citation>
    <scope>NUCLEOTIDE SEQUENCE</scope>
    <source>
        <strain evidence="2">Duluth1</strain>
        <tissue evidence="2">Whole animal</tissue>
    </source>
</reference>
<gene>
    <name evidence="2" type="ORF">DPMN_044254</name>
</gene>
<dbReference type="Proteomes" id="UP000828390">
    <property type="component" value="Unassembled WGS sequence"/>
</dbReference>
<name>A0A9D4D497_DREPO</name>
<protein>
    <submittedName>
        <fullName evidence="2">Uncharacterized protein</fullName>
    </submittedName>
</protein>
<sequence>MSRIVPPLSPCPSYVTGIKPRDVPCGRCQYCTKVDQQWGSFTEEVENAIGLSTGSCLSFSQVLAIQKNCPVDPHDKPSAASGPKQGPQHGGRVWDPGGQVWSGQISLKLACTQRFCKHPAIVIPVLK</sequence>